<evidence type="ECO:0000256" key="2">
    <source>
        <dbReference type="SAM" id="MobiDB-lite"/>
    </source>
</evidence>
<dbReference type="Pfam" id="PF00443">
    <property type="entry name" value="UCH"/>
    <property type="match status" value="1"/>
</dbReference>
<feature type="region of interest" description="Disordered" evidence="2">
    <location>
        <begin position="253"/>
        <end position="355"/>
    </location>
</feature>
<dbReference type="SUPFAM" id="SSF54001">
    <property type="entry name" value="Cysteine proteinases"/>
    <property type="match status" value="1"/>
</dbReference>
<feature type="compositionally biased region" description="Acidic residues" evidence="2">
    <location>
        <begin position="273"/>
        <end position="288"/>
    </location>
</feature>
<dbReference type="PROSITE" id="PS50235">
    <property type="entry name" value="USP_3"/>
    <property type="match status" value="1"/>
</dbReference>
<feature type="domain" description="USP" evidence="3">
    <location>
        <begin position="772"/>
        <end position="1042"/>
    </location>
</feature>
<feature type="compositionally biased region" description="Acidic residues" evidence="2">
    <location>
        <begin position="301"/>
        <end position="317"/>
    </location>
</feature>
<dbReference type="OrthoDB" id="5414186at2759"/>
<dbReference type="AlphaFoldDB" id="A0A9P7GCS2"/>
<dbReference type="InterPro" id="IPR038765">
    <property type="entry name" value="Papain-like_cys_pep_sf"/>
</dbReference>
<evidence type="ECO:0000313" key="5">
    <source>
        <dbReference type="Proteomes" id="UP000775547"/>
    </source>
</evidence>
<dbReference type="EMBL" id="JABCKV010000055">
    <property type="protein sequence ID" value="KAG5644905.1"/>
    <property type="molecule type" value="Genomic_DNA"/>
</dbReference>
<evidence type="ECO:0000256" key="1">
    <source>
        <dbReference type="SAM" id="Coils"/>
    </source>
</evidence>
<comment type="caution">
    <text evidence="4">The sequence shown here is derived from an EMBL/GenBank/DDBJ whole genome shotgun (WGS) entry which is preliminary data.</text>
</comment>
<proteinExistence type="predicted"/>
<dbReference type="InterPro" id="IPR001394">
    <property type="entry name" value="Peptidase_C19_UCH"/>
</dbReference>
<gene>
    <name evidence="4" type="ORF">DXG03_007457</name>
</gene>
<dbReference type="GO" id="GO:0005634">
    <property type="term" value="C:nucleus"/>
    <property type="evidence" value="ECO:0007669"/>
    <property type="project" value="TreeGrafter"/>
</dbReference>
<protein>
    <recommendedName>
        <fullName evidence="3">USP domain-containing protein</fullName>
    </recommendedName>
</protein>
<sequence length="1042" mass="116770">MAAPALPAPAARPPPRTQRDFTARYREAQGISFRAGLPHYRNAEAREGYNTSGSRLGVEALLAFRVLPMLDLPPQDVIPGYPVPDEEPKRPGFREIMLKYLRAASASQLEHVAVADLPADDPMLMYREELMKLEKRLSPESAAEVTPATTITPSSMTNFLNNPFCLVFTAIRDLRSRLLAEEFEDPYDGLTGKKSAEEDEDKAERGSEELLHRLMEVILLFFAQQTGVDWMRSTAAASSHHLNLIWDPTEQLPIPKRRGKASNPILQDQARDEIEEEEEEREEEDDDFLKEQPAAPRNTDAIEEEEEQREEEHDDFPEERNTDAIEEDAETIPGESTAPAPATSGPTQSPPKVPSAILQCTAADDGYLYLSRAGKTTGSNRWSNVPIVRYEAKRLDLSGFKLLKTAEERAKEKAAEKAKKKKAAAAAKKQMDTEETSDEDETSDSEIEEETSKDSVIMKPGDLTITAQQYAEMLTGIYINARYADDVEQKKLARKIEQQQYEPTRLESIEAAKAQKEAEKQQAEQLKLDQKRIANENAAKAREDSFMRKDLAAEEARAAKALGRRGGAGSKLTTAQKHFATNGGAAKVVAQKGSKEPTFVMKKIQKTRFTPKSNARGTKKMSIAKQKAEKIKGKAMRSKKILPYTDQEAFNIRMRHTYLSISHIETPAAYLTAVVTKPRLDSGPNEPVVEFRQTKEFNLLHPEDRYNAGKAIWALLTYLHYGKTKIGRLQGASKNALALYNTSGDAGSDTNTEEETEEDIKITVPEKRYPPRGIRNPFAASCYANSVIQGISAAISLRNLRTFVDPEILVEQEPSKISRTIFARFLEAITTLIRGPPDEAIDCKSVTADERMALGSLPPVLVVQLQRLRRFSVVKPPTASEPDNGVPPKTLQKIIRARKAYETAEKDWKANWTKKNPGVAITSPKWAQDFKAFKNKKGGSYIVAKNETPLDLFSSVQEPEKSFQVVQLSSFDGKQCFYELYAFICHKGDAQQGHYVAFVRHDEQTQDKRRTSSWYLCNDSERSKPLNLKDLVRSSPSIQREI</sequence>
<keyword evidence="5" id="KW-1185">Reference proteome</keyword>
<reference evidence="4" key="1">
    <citation type="submission" date="2020-07" db="EMBL/GenBank/DDBJ databases">
        <authorList>
            <person name="Nieuwenhuis M."/>
            <person name="Van De Peppel L.J.J."/>
        </authorList>
    </citation>
    <scope>NUCLEOTIDE SEQUENCE</scope>
    <source>
        <strain evidence="4">AP01</strain>
        <tissue evidence="4">Mycelium</tissue>
    </source>
</reference>
<dbReference type="InterPro" id="IPR050164">
    <property type="entry name" value="Peptidase_C19"/>
</dbReference>
<dbReference type="CDD" id="cd02257">
    <property type="entry name" value="Peptidase_C19"/>
    <property type="match status" value="1"/>
</dbReference>
<organism evidence="4 5">
    <name type="scientific">Asterophora parasitica</name>
    <dbReference type="NCBI Taxonomy" id="117018"/>
    <lineage>
        <taxon>Eukaryota</taxon>
        <taxon>Fungi</taxon>
        <taxon>Dikarya</taxon>
        <taxon>Basidiomycota</taxon>
        <taxon>Agaricomycotina</taxon>
        <taxon>Agaricomycetes</taxon>
        <taxon>Agaricomycetidae</taxon>
        <taxon>Agaricales</taxon>
        <taxon>Tricholomatineae</taxon>
        <taxon>Lyophyllaceae</taxon>
        <taxon>Asterophora</taxon>
    </lineage>
</organism>
<dbReference type="PANTHER" id="PTHR24006">
    <property type="entry name" value="UBIQUITIN CARBOXYL-TERMINAL HYDROLASE"/>
    <property type="match status" value="1"/>
</dbReference>
<dbReference type="Gene3D" id="3.90.70.10">
    <property type="entry name" value="Cysteine proteinases"/>
    <property type="match status" value="1"/>
</dbReference>
<dbReference type="GO" id="GO:0004843">
    <property type="term" value="F:cysteine-type deubiquitinase activity"/>
    <property type="evidence" value="ECO:0007669"/>
    <property type="project" value="InterPro"/>
</dbReference>
<dbReference type="PROSITE" id="PS00973">
    <property type="entry name" value="USP_2"/>
    <property type="match status" value="1"/>
</dbReference>
<accession>A0A9P7GCS2</accession>
<evidence type="ECO:0000259" key="3">
    <source>
        <dbReference type="PROSITE" id="PS50235"/>
    </source>
</evidence>
<feature type="coiled-coil region" evidence="1">
    <location>
        <begin position="506"/>
        <end position="536"/>
    </location>
</feature>
<name>A0A9P7GCS2_9AGAR</name>
<feature type="compositionally biased region" description="Acidic residues" evidence="2">
    <location>
        <begin position="433"/>
        <end position="451"/>
    </location>
</feature>
<feature type="region of interest" description="Disordered" evidence="2">
    <location>
        <begin position="409"/>
        <end position="459"/>
    </location>
</feature>
<dbReference type="InterPro" id="IPR028889">
    <property type="entry name" value="USP"/>
</dbReference>
<dbReference type="GO" id="GO:0016579">
    <property type="term" value="P:protein deubiquitination"/>
    <property type="evidence" value="ECO:0007669"/>
    <property type="project" value="InterPro"/>
</dbReference>
<feature type="region of interest" description="Disordered" evidence="2">
    <location>
        <begin position="187"/>
        <end position="206"/>
    </location>
</feature>
<reference evidence="4" key="2">
    <citation type="submission" date="2021-10" db="EMBL/GenBank/DDBJ databases">
        <title>Phylogenomics reveals ancestral predisposition of the termite-cultivated fungus Termitomyces towards a domesticated lifestyle.</title>
        <authorList>
            <person name="Auxier B."/>
            <person name="Grum-Grzhimaylo A."/>
            <person name="Cardenas M.E."/>
            <person name="Lodge J.D."/>
            <person name="Laessoe T."/>
            <person name="Pedersen O."/>
            <person name="Smith M.E."/>
            <person name="Kuyper T.W."/>
            <person name="Franco-Molano E.A."/>
            <person name="Baroni T.J."/>
            <person name="Aanen D.K."/>
        </authorList>
    </citation>
    <scope>NUCLEOTIDE SEQUENCE</scope>
    <source>
        <strain evidence="4">AP01</strain>
        <tissue evidence="4">Mycelium</tissue>
    </source>
</reference>
<dbReference type="GO" id="GO:0005829">
    <property type="term" value="C:cytosol"/>
    <property type="evidence" value="ECO:0007669"/>
    <property type="project" value="TreeGrafter"/>
</dbReference>
<dbReference type="Proteomes" id="UP000775547">
    <property type="component" value="Unassembled WGS sequence"/>
</dbReference>
<keyword evidence="1" id="KW-0175">Coiled coil</keyword>
<dbReference type="InterPro" id="IPR018200">
    <property type="entry name" value="USP_CS"/>
</dbReference>
<evidence type="ECO:0000313" key="4">
    <source>
        <dbReference type="EMBL" id="KAG5644905.1"/>
    </source>
</evidence>